<protein>
    <submittedName>
        <fullName evidence="2">Uncharacterized protein</fullName>
    </submittedName>
</protein>
<keyword evidence="3" id="KW-1185">Reference proteome</keyword>
<accession>A0A139A724</accession>
<dbReference type="EMBL" id="KQ965786">
    <property type="protein sequence ID" value="KXS12600.1"/>
    <property type="molecule type" value="Genomic_DNA"/>
</dbReference>
<proteinExistence type="predicted"/>
<reference evidence="2 3" key="1">
    <citation type="journal article" date="2015" name="Genome Biol. Evol.">
        <title>Phylogenomic analyses indicate that early fungi evolved digesting cell walls of algal ancestors of land plants.</title>
        <authorList>
            <person name="Chang Y."/>
            <person name="Wang S."/>
            <person name="Sekimoto S."/>
            <person name="Aerts A.L."/>
            <person name="Choi C."/>
            <person name="Clum A."/>
            <person name="LaButti K.M."/>
            <person name="Lindquist E.A."/>
            <person name="Yee Ngan C."/>
            <person name="Ohm R.A."/>
            <person name="Salamov A.A."/>
            <person name="Grigoriev I.V."/>
            <person name="Spatafora J.W."/>
            <person name="Berbee M.L."/>
        </authorList>
    </citation>
    <scope>NUCLEOTIDE SEQUENCE [LARGE SCALE GENOMIC DNA]</scope>
    <source>
        <strain evidence="2 3">JEL478</strain>
    </source>
</reference>
<dbReference type="Proteomes" id="UP000070544">
    <property type="component" value="Unassembled WGS sequence"/>
</dbReference>
<evidence type="ECO:0000256" key="1">
    <source>
        <dbReference type="SAM" id="MobiDB-lite"/>
    </source>
</evidence>
<dbReference type="AlphaFoldDB" id="A0A139A724"/>
<evidence type="ECO:0000313" key="3">
    <source>
        <dbReference type="Proteomes" id="UP000070544"/>
    </source>
</evidence>
<evidence type="ECO:0000313" key="2">
    <source>
        <dbReference type="EMBL" id="KXS12600.1"/>
    </source>
</evidence>
<sequence length="86" mass="9629">MVHRKTRALQTDSRIIQHVSAKKRRERNDPKNGAAALSPRDRVKRKEIANNAASVAVQRYVPCAEINDAGTGGRGAFFRLFSCDFM</sequence>
<feature type="region of interest" description="Disordered" evidence="1">
    <location>
        <begin position="1"/>
        <end position="43"/>
    </location>
</feature>
<gene>
    <name evidence="2" type="ORF">M427DRAFT_137126</name>
</gene>
<name>A0A139A724_GONPJ</name>
<organism evidence="2 3">
    <name type="scientific">Gonapodya prolifera (strain JEL478)</name>
    <name type="common">Monoblepharis prolifera</name>
    <dbReference type="NCBI Taxonomy" id="1344416"/>
    <lineage>
        <taxon>Eukaryota</taxon>
        <taxon>Fungi</taxon>
        <taxon>Fungi incertae sedis</taxon>
        <taxon>Chytridiomycota</taxon>
        <taxon>Chytridiomycota incertae sedis</taxon>
        <taxon>Monoblepharidomycetes</taxon>
        <taxon>Monoblepharidales</taxon>
        <taxon>Gonapodyaceae</taxon>
        <taxon>Gonapodya</taxon>
    </lineage>
</organism>